<dbReference type="PROSITE" id="PS51766">
    <property type="entry name" value="DOCKERIN"/>
    <property type="match status" value="1"/>
</dbReference>
<name>A0ABR7HN84_9FIRM</name>
<dbReference type="Gene3D" id="1.10.1330.10">
    <property type="entry name" value="Dockerin domain"/>
    <property type="match status" value="1"/>
</dbReference>
<dbReference type="EMBL" id="JACOPS010000006">
    <property type="protein sequence ID" value="MBC5728999.1"/>
    <property type="molecule type" value="Genomic_DNA"/>
</dbReference>
<dbReference type="InterPro" id="IPR036439">
    <property type="entry name" value="Dockerin_dom_sf"/>
</dbReference>
<protein>
    <recommendedName>
        <fullName evidence="1">Dockerin domain-containing protein</fullName>
    </recommendedName>
</protein>
<dbReference type="RefSeq" id="WP_186936186.1">
    <property type="nucleotide sequence ID" value="NZ_JACOPS010000006.1"/>
</dbReference>
<dbReference type="Proteomes" id="UP000636755">
    <property type="component" value="Unassembled WGS sequence"/>
</dbReference>
<gene>
    <name evidence="2" type="ORF">H8R91_10805</name>
</gene>
<dbReference type="InterPro" id="IPR018247">
    <property type="entry name" value="EF_Hand_1_Ca_BS"/>
</dbReference>
<reference evidence="2 3" key="1">
    <citation type="submission" date="2020-08" db="EMBL/GenBank/DDBJ databases">
        <title>Genome public.</title>
        <authorList>
            <person name="Liu C."/>
            <person name="Sun Q."/>
        </authorList>
    </citation>
    <scope>NUCLEOTIDE SEQUENCE [LARGE SCALE GENOMIC DNA]</scope>
    <source>
        <strain evidence="2 3">NSJ-71</strain>
    </source>
</reference>
<dbReference type="PROSITE" id="PS00018">
    <property type="entry name" value="EF_HAND_1"/>
    <property type="match status" value="1"/>
</dbReference>
<evidence type="ECO:0000313" key="2">
    <source>
        <dbReference type="EMBL" id="MBC5728999.1"/>
    </source>
</evidence>
<comment type="caution">
    <text evidence="2">The sequence shown here is derived from an EMBL/GenBank/DDBJ whole genome shotgun (WGS) entry which is preliminary data.</text>
</comment>
<organism evidence="2 3">
    <name type="scientific">Ruminococcus intestinalis</name>
    <dbReference type="NCBI Taxonomy" id="2763066"/>
    <lineage>
        <taxon>Bacteria</taxon>
        <taxon>Bacillati</taxon>
        <taxon>Bacillota</taxon>
        <taxon>Clostridia</taxon>
        <taxon>Eubacteriales</taxon>
        <taxon>Oscillospiraceae</taxon>
        <taxon>Ruminococcus</taxon>
    </lineage>
</organism>
<dbReference type="Pfam" id="PF00404">
    <property type="entry name" value="Dockerin_1"/>
    <property type="match status" value="1"/>
</dbReference>
<evidence type="ECO:0000259" key="1">
    <source>
        <dbReference type="PROSITE" id="PS51766"/>
    </source>
</evidence>
<proteinExistence type="predicted"/>
<sequence length="702" mass="79383">MSTSSTTLYTEFKDMKNMSGDNFPILSPRKNRARVTARESARIVSNVICANDGLIYLDSRGYLCNNGRLIEINEYDTKIEHQLVQYGNNVLIFPDKKYVNLSSGAVTDIEVHNNGIQCKAAQDSEYNGFYCSIDKIALNTSVKPRKKVMSIAAYINFADSSEQKGKEGRANYAEFISKIEVGDTIEECKSVPSKLWMCTSEETNTQYYNNKLKHFTEIASYYLKISADKIGAGLKVGDFVKISGIEHNVGEAEWDIGTSYVDTLNNKFFKLYDVANDYIVIKASIDSSVPYCGIINLERIMPDLETGMIMEIDNRLWGCSSKSNEIYACKLGDCENWYAYSDGIATDSFALTVGVEGEFTGIAKMNSSVIFFKENYALKIYGTKPSNFTLTTYRVSGVEKGSRQSVVNMGDYLLYKTKNGIAQYSGGTAVLISESAFGNEKYRNAVAGKHKSKYYVSLENIKGGNEMFCFDVQKGLWHKEDDTRMLCTATYNDTMYYVNDENNYIVCVESENSLLDNIMYYDTKKCGKEFEDGTGRIYGDIDDDGVVTADDLQLLKDYIAAEKELNQSQIETADVNDDNSIDARDVTLLQTYLTKQKLEIENSFEWFCETGDMYDSDFDTKFISKVAIGIKPEKDTKVRVLARFSESGEWSELYRIYYDEKKPRVIPVPLRRAEFLRLKIEGVGYCEIYGINITYQKGSAVR</sequence>
<evidence type="ECO:0000313" key="3">
    <source>
        <dbReference type="Proteomes" id="UP000636755"/>
    </source>
</evidence>
<keyword evidence="3" id="KW-1185">Reference proteome</keyword>
<accession>A0ABR7HN84</accession>
<dbReference type="InterPro" id="IPR002105">
    <property type="entry name" value="Dockerin_1_rpt"/>
</dbReference>
<feature type="domain" description="Dockerin" evidence="1">
    <location>
        <begin position="534"/>
        <end position="600"/>
    </location>
</feature>
<dbReference type="SUPFAM" id="SSF63446">
    <property type="entry name" value="Type I dockerin domain"/>
    <property type="match status" value="1"/>
</dbReference>
<dbReference type="CDD" id="cd14256">
    <property type="entry name" value="Dockerin_I"/>
    <property type="match status" value="1"/>
</dbReference>
<dbReference type="InterPro" id="IPR016134">
    <property type="entry name" value="Dockerin_dom"/>
</dbReference>